<reference evidence="3 4" key="1">
    <citation type="journal article" date="2009" name="Science">
        <title>Green evolution and dynamic adaptations revealed by genomes of the marine picoeukaryotes Micromonas.</title>
        <authorList>
            <person name="Worden A.Z."/>
            <person name="Lee J.H."/>
            <person name="Mock T."/>
            <person name="Rouze P."/>
            <person name="Simmons M.P."/>
            <person name="Aerts A.L."/>
            <person name="Allen A.E."/>
            <person name="Cuvelier M.L."/>
            <person name="Derelle E."/>
            <person name="Everett M.V."/>
            <person name="Foulon E."/>
            <person name="Grimwood J."/>
            <person name="Gundlach H."/>
            <person name="Henrissat B."/>
            <person name="Napoli C."/>
            <person name="McDonald S.M."/>
            <person name="Parker M.S."/>
            <person name="Rombauts S."/>
            <person name="Salamov A."/>
            <person name="Von Dassow P."/>
            <person name="Badger J.H."/>
            <person name="Coutinho P.M."/>
            <person name="Demir E."/>
            <person name="Dubchak I."/>
            <person name="Gentemann C."/>
            <person name="Eikrem W."/>
            <person name="Gready J.E."/>
            <person name="John U."/>
            <person name="Lanier W."/>
            <person name="Lindquist E.A."/>
            <person name="Lucas S."/>
            <person name="Mayer K.F."/>
            <person name="Moreau H."/>
            <person name="Not F."/>
            <person name="Otillar R."/>
            <person name="Panaud O."/>
            <person name="Pangilinan J."/>
            <person name="Paulsen I."/>
            <person name="Piegu B."/>
            <person name="Poliakov A."/>
            <person name="Robbens S."/>
            <person name="Schmutz J."/>
            <person name="Toulza E."/>
            <person name="Wyss T."/>
            <person name="Zelensky A."/>
            <person name="Zhou K."/>
            <person name="Armbrust E.V."/>
            <person name="Bhattacharya D."/>
            <person name="Goodenough U.W."/>
            <person name="Van de Peer Y."/>
            <person name="Grigoriev I.V."/>
        </authorList>
    </citation>
    <scope>NUCLEOTIDE SEQUENCE [LARGE SCALE GENOMIC DNA]</scope>
    <source>
        <strain evidence="3 4">CCMP1545</strain>
    </source>
</reference>
<dbReference type="GeneID" id="9685083"/>
<organism evidence="4">
    <name type="scientific">Micromonas pusilla (strain CCMP1545)</name>
    <name type="common">Picoplanktonic green alga</name>
    <dbReference type="NCBI Taxonomy" id="564608"/>
    <lineage>
        <taxon>Eukaryota</taxon>
        <taxon>Viridiplantae</taxon>
        <taxon>Chlorophyta</taxon>
        <taxon>Mamiellophyceae</taxon>
        <taxon>Mamiellales</taxon>
        <taxon>Mamiellaceae</taxon>
        <taxon>Micromonas</taxon>
    </lineage>
</organism>
<proteinExistence type="predicted"/>
<feature type="region of interest" description="Disordered" evidence="2">
    <location>
        <begin position="1"/>
        <end position="54"/>
    </location>
</feature>
<dbReference type="KEGG" id="mpp:MICPUCDRAFT_40399"/>
<dbReference type="EMBL" id="GG663740">
    <property type="protein sequence ID" value="EEH56480.1"/>
    <property type="molecule type" value="Genomic_DNA"/>
</dbReference>
<accession>C1MVC2</accession>
<evidence type="ECO:0000256" key="1">
    <source>
        <dbReference type="SAM" id="Coils"/>
    </source>
</evidence>
<evidence type="ECO:0000256" key="2">
    <source>
        <dbReference type="SAM" id="MobiDB-lite"/>
    </source>
</evidence>
<dbReference type="OMA" id="RATHDSM"/>
<feature type="compositionally biased region" description="Basic and acidic residues" evidence="2">
    <location>
        <begin position="279"/>
        <end position="290"/>
    </location>
</feature>
<feature type="compositionally biased region" description="Low complexity" evidence="2">
    <location>
        <begin position="262"/>
        <end position="273"/>
    </location>
</feature>
<dbReference type="RefSeq" id="XP_003059348.1">
    <property type="nucleotide sequence ID" value="XM_003059302.1"/>
</dbReference>
<protein>
    <submittedName>
        <fullName evidence="3">Predicted protein</fullName>
    </submittedName>
</protein>
<sequence>MSHAISTTRSPLCRALLAGRGPTSSSRAASSSSSSSPSPSRVAPPSSSSSSSSRATTIVVRAAFGGKGKRPKLPLDVDDAVKGGVGGAVLGGLLLGPFGAILGANFGANLGADKRRAKQEEAALLKRGITRELLDAVTNCAESLRDAEEALATAKESYALALEEASALDREAIELYERASEAVAAGADDDARRFLTARKKTLGSLEDAKDRARSALERVNRVQGSVETLATQAKRLEGILRDQMAAAAETNAAEAARKFASDGDAYDAASGSATELEDPLERRFRELEGK</sequence>
<evidence type="ECO:0000313" key="4">
    <source>
        <dbReference type="Proteomes" id="UP000001876"/>
    </source>
</evidence>
<dbReference type="OrthoDB" id="10633396at2759"/>
<feature type="region of interest" description="Disordered" evidence="2">
    <location>
        <begin position="260"/>
        <end position="290"/>
    </location>
</feature>
<keyword evidence="1" id="KW-0175">Coiled coil</keyword>
<keyword evidence="4" id="KW-1185">Reference proteome</keyword>
<name>C1MVC2_MICPC</name>
<gene>
    <name evidence="3" type="ORF">MICPUCDRAFT_40399</name>
</gene>
<dbReference type="Proteomes" id="UP000001876">
    <property type="component" value="Unassembled WGS sequence"/>
</dbReference>
<dbReference type="AlphaFoldDB" id="C1MVC2"/>
<evidence type="ECO:0000313" key="3">
    <source>
        <dbReference type="EMBL" id="EEH56480.1"/>
    </source>
</evidence>
<feature type="compositionally biased region" description="Polar residues" evidence="2">
    <location>
        <begin position="1"/>
        <end position="10"/>
    </location>
</feature>
<feature type="coiled-coil region" evidence="1">
    <location>
        <begin position="144"/>
        <end position="171"/>
    </location>
</feature>
<feature type="compositionally biased region" description="Low complexity" evidence="2">
    <location>
        <begin position="24"/>
        <end position="54"/>
    </location>
</feature>